<dbReference type="InterPro" id="IPR027417">
    <property type="entry name" value="P-loop_NTPase"/>
</dbReference>
<evidence type="ECO:0000256" key="2">
    <source>
        <dbReference type="ARBA" id="ARBA00023134"/>
    </source>
</evidence>
<keyword evidence="2" id="KW-0342">GTP-binding</keyword>
<dbReference type="PROSITE" id="PS51419">
    <property type="entry name" value="RAB"/>
    <property type="match status" value="1"/>
</dbReference>
<protein>
    <submittedName>
        <fullName evidence="3">RACC-like protein</fullName>
    </submittedName>
</protein>
<dbReference type="Pfam" id="PF00071">
    <property type="entry name" value="Ras"/>
    <property type="match status" value="1"/>
</dbReference>
<keyword evidence="4" id="KW-1185">Reference proteome</keyword>
<dbReference type="SMART" id="SM00175">
    <property type="entry name" value="RAB"/>
    <property type="match status" value="1"/>
</dbReference>
<name>A0ABY7FF49_MYAAR</name>
<dbReference type="SMART" id="SM00173">
    <property type="entry name" value="RAS"/>
    <property type="match status" value="1"/>
</dbReference>
<sequence length="215" mass="23273">MNNPSGDTAQPVDRSLKVTVVGDSGTGKTCLLKAFANNKFPEEETNCQSLFENSKGTIRVAFTVGNERIEFGLTDTIGTENYRSLREVFAANTNIFLVCFSVTDPVTMENVKTNWLTEIKALTPGAPFILVGTKTDLRQSTEVLERLKSQGADPVSMLKGIKIAKRIGALEYVECSAVDMIGVKEVFTAVAMVTNPNSEKSGGKRKPENGPCVLS</sequence>
<dbReference type="PROSITE" id="PS51421">
    <property type="entry name" value="RAS"/>
    <property type="match status" value="1"/>
</dbReference>
<dbReference type="InterPro" id="IPR001806">
    <property type="entry name" value="Small_GTPase"/>
</dbReference>
<evidence type="ECO:0000313" key="3">
    <source>
        <dbReference type="EMBL" id="WAR19779.1"/>
    </source>
</evidence>
<gene>
    <name evidence="3" type="ORF">MAR_001617</name>
</gene>
<dbReference type="InterPro" id="IPR005225">
    <property type="entry name" value="Small_GTP-bd"/>
</dbReference>
<dbReference type="SUPFAM" id="SSF52540">
    <property type="entry name" value="P-loop containing nucleoside triphosphate hydrolases"/>
    <property type="match status" value="1"/>
</dbReference>
<dbReference type="CDD" id="cd00157">
    <property type="entry name" value="Rho"/>
    <property type="match status" value="1"/>
</dbReference>
<dbReference type="PROSITE" id="PS51420">
    <property type="entry name" value="RHO"/>
    <property type="match status" value="1"/>
</dbReference>
<dbReference type="SMART" id="SM00174">
    <property type="entry name" value="RHO"/>
    <property type="match status" value="1"/>
</dbReference>
<keyword evidence="1" id="KW-0547">Nucleotide-binding</keyword>
<organism evidence="3 4">
    <name type="scientific">Mya arenaria</name>
    <name type="common">Soft-shell clam</name>
    <dbReference type="NCBI Taxonomy" id="6604"/>
    <lineage>
        <taxon>Eukaryota</taxon>
        <taxon>Metazoa</taxon>
        <taxon>Spiralia</taxon>
        <taxon>Lophotrochozoa</taxon>
        <taxon>Mollusca</taxon>
        <taxon>Bivalvia</taxon>
        <taxon>Autobranchia</taxon>
        <taxon>Heteroconchia</taxon>
        <taxon>Euheterodonta</taxon>
        <taxon>Imparidentia</taxon>
        <taxon>Neoheterodontei</taxon>
        <taxon>Myida</taxon>
        <taxon>Myoidea</taxon>
        <taxon>Myidae</taxon>
        <taxon>Mya</taxon>
    </lineage>
</organism>
<evidence type="ECO:0000313" key="4">
    <source>
        <dbReference type="Proteomes" id="UP001164746"/>
    </source>
</evidence>
<dbReference type="PRINTS" id="PR00449">
    <property type="entry name" value="RASTRNSFRMNG"/>
</dbReference>
<dbReference type="NCBIfam" id="TIGR00231">
    <property type="entry name" value="small_GTP"/>
    <property type="match status" value="1"/>
</dbReference>
<dbReference type="PANTHER" id="PTHR24072">
    <property type="entry name" value="RHO FAMILY GTPASE"/>
    <property type="match status" value="1"/>
</dbReference>
<dbReference type="Proteomes" id="UP001164746">
    <property type="component" value="Chromosome 11"/>
</dbReference>
<evidence type="ECO:0000256" key="1">
    <source>
        <dbReference type="ARBA" id="ARBA00022741"/>
    </source>
</evidence>
<dbReference type="EMBL" id="CP111022">
    <property type="protein sequence ID" value="WAR19779.1"/>
    <property type="molecule type" value="Genomic_DNA"/>
</dbReference>
<dbReference type="Gene3D" id="3.40.50.300">
    <property type="entry name" value="P-loop containing nucleotide triphosphate hydrolases"/>
    <property type="match status" value="1"/>
</dbReference>
<proteinExistence type="predicted"/>
<accession>A0ABY7FF49</accession>
<reference evidence="3" key="1">
    <citation type="submission" date="2022-11" db="EMBL/GenBank/DDBJ databases">
        <title>Centuries of genome instability and evolution in soft-shell clam transmissible cancer (bioRxiv).</title>
        <authorList>
            <person name="Hart S.F.M."/>
            <person name="Yonemitsu M.A."/>
            <person name="Giersch R.M."/>
            <person name="Beal B.F."/>
            <person name="Arriagada G."/>
            <person name="Davis B.W."/>
            <person name="Ostrander E.A."/>
            <person name="Goff S.P."/>
            <person name="Metzger M.J."/>
        </authorList>
    </citation>
    <scope>NUCLEOTIDE SEQUENCE</scope>
    <source>
        <strain evidence="3">MELC-2E11</strain>
        <tissue evidence="3">Siphon/mantle</tissue>
    </source>
</reference>
<dbReference type="InterPro" id="IPR003578">
    <property type="entry name" value="Small_GTPase_Rho"/>
</dbReference>